<proteinExistence type="predicted"/>
<evidence type="ECO:0000313" key="1">
    <source>
        <dbReference type="EMBL" id="CAD9823233.1"/>
    </source>
</evidence>
<name>A0A7S2XRU7_9STRA</name>
<organism evidence="1">
    <name type="scientific">Attheya septentrionalis</name>
    <dbReference type="NCBI Taxonomy" id="420275"/>
    <lineage>
        <taxon>Eukaryota</taxon>
        <taxon>Sar</taxon>
        <taxon>Stramenopiles</taxon>
        <taxon>Ochrophyta</taxon>
        <taxon>Bacillariophyta</taxon>
        <taxon>Coscinodiscophyceae</taxon>
        <taxon>Chaetocerotophycidae</taxon>
        <taxon>Chaetocerotales</taxon>
        <taxon>Attheyaceae</taxon>
        <taxon>Attheya</taxon>
    </lineage>
</organism>
<protein>
    <submittedName>
        <fullName evidence="1">Uncharacterized protein</fullName>
    </submittedName>
</protein>
<dbReference type="AlphaFoldDB" id="A0A7S2XRU7"/>
<dbReference type="EMBL" id="HBHQ01022286">
    <property type="protein sequence ID" value="CAD9823233.1"/>
    <property type="molecule type" value="Transcribed_RNA"/>
</dbReference>
<reference evidence="1" key="1">
    <citation type="submission" date="2021-01" db="EMBL/GenBank/DDBJ databases">
        <authorList>
            <person name="Corre E."/>
            <person name="Pelletier E."/>
            <person name="Niang G."/>
            <person name="Scheremetjew M."/>
            <person name="Finn R."/>
            <person name="Kale V."/>
            <person name="Holt S."/>
            <person name="Cochrane G."/>
            <person name="Meng A."/>
            <person name="Brown T."/>
            <person name="Cohen L."/>
        </authorList>
    </citation>
    <scope>NUCLEOTIDE SEQUENCE</scope>
    <source>
        <strain evidence="1">CCMP2084</strain>
    </source>
</reference>
<sequence length="339" mass="36693">MMGLSADSGSCRKKMGPSSYLRSHYCHMIGCLFPVMILINCGVDVAAFAPSSSCVITSQANGPRTLTTGRAPVESLAAVSHEKNEFDEVEEQHSTRRWLLSQMAKLATTCATVGVVGTPAAFADDIMTGVDVSSVALKEFIDPLGLFSVKVPKEFFTLRRSAKGDLPDAKTGQGRRGSSIFTAGNMAKAEVVAIERFPVTVLLEEAGLIVKEGEDLSTFSRIGKPEAIANLINMRREKDKTKQTKTELVSASFPSPKELIFELKTEIDVQKPELLMEQYGVDRLFRITVAKATLDSNDGNLMAVFASALEQDFKSPDGVALRQTVDSFLATDQSTNIAP</sequence>
<gene>
    <name evidence="1" type="ORF">ASEP1449_LOCUS15067</name>
</gene>
<accession>A0A7S2XRU7</accession>